<organism evidence="3 4">
    <name type="scientific">Aspergillus steynii IBT 23096</name>
    <dbReference type="NCBI Taxonomy" id="1392250"/>
    <lineage>
        <taxon>Eukaryota</taxon>
        <taxon>Fungi</taxon>
        <taxon>Dikarya</taxon>
        <taxon>Ascomycota</taxon>
        <taxon>Pezizomycotina</taxon>
        <taxon>Eurotiomycetes</taxon>
        <taxon>Eurotiomycetidae</taxon>
        <taxon>Eurotiales</taxon>
        <taxon>Aspergillaceae</taxon>
        <taxon>Aspergillus</taxon>
        <taxon>Aspergillus subgen. Circumdati</taxon>
    </lineage>
</organism>
<evidence type="ECO:0000313" key="4">
    <source>
        <dbReference type="Proteomes" id="UP000234275"/>
    </source>
</evidence>
<dbReference type="PANTHER" id="PTHR12203">
    <property type="entry name" value="KDEL LYS-ASP-GLU-LEU CONTAINING - RELATED"/>
    <property type="match status" value="1"/>
</dbReference>
<dbReference type="InterPro" id="IPR051091">
    <property type="entry name" value="O-Glucosyltr/Glycosyltrsf_90"/>
</dbReference>
<dbReference type="Pfam" id="PF05686">
    <property type="entry name" value="Glyco_transf_90"/>
    <property type="match status" value="1"/>
</dbReference>
<evidence type="ECO:0000259" key="2">
    <source>
        <dbReference type="SMART" id="SM00672"/>
    </source>
</evidence>
<accession>A0A2I2GEK7</accession>
<proteinExistence type="predicted"/>
<protein>
    <submittedName>
        <fullName evidence="3">DUF821 domain protein</fullName>
    </submittedName>
</protein>
<dbReference type="RefSeq" id="XP_024706594.1">
    <property type="nucleotide sequence ID" value="XM_024846665.1"/>
</dbReference>
<comment type="caution">
    <text evidence="3">The sequence shown here is derived from an EMBL/GenBank/DDBJ whole genome shotgun (WGS) entry which is preliminary data.</text>
</comment>
<dbReference type="EMBL" id="MSFO01000003">
    <property type="protein sequence ID" value="PLB51292.1"/>
    <property type="molecule type" value="Genomic_DNA"/>
</dbReference>
<feature type="transmembrane region" description="Helical" evidence="1">
    <location>
        <begin position="12"/>
        <end position="32"/>
    </location>
</feature>
<dbReference type="PANTHER" id="PTHR12203:SF107">
    <property type="entry name" value="GLYCOSYL TRANSFERASE CAP10 DOMAIN-CONTAINING PROTEIN"/>
    <property type="match status" value="1"/>
</dbReference>
<gene>
    <name evidence="3" type="ORF">P170DRAFT_407076</name>
</gene>
<dbReference type="VEuPathDB" id="FungiDB:P170DRAFT_407076"/>
<keyword evidence="1" id="KW-1133">Transmembrane helix</keyword>
<keyword evidence="1" id="KW-0472">Membrane</keyword>
<reference evidence="3 4" key="1">
    <citation type="submission" date="2016-12" db="EMBL/GenBank/DDBJ databases">
        <title>The genomes of Aspergillus section Nigri reveals drivers in fungal speciation.</title>
        <authorList>
            <consortium name="DOE Joint Genome Institute"/>
            <person name="Vesth T.C."/>
            <person name="Nybo J."/>
            <person name="Theobald S."/>
            <person name="Brandl J."/>
            <person name="Frisvad J.C."/>
            <person name="Nielsen K.F."/>
            <person name="Lyhne E.K."/>
            <person name="Kogle M.E."/>
            <person name="Kuo A."/>
            <person name="Riley R."/>
            <person name="Clum A."/>
            <person name="Nolan M."/>
            <person name="Lipzen A."/>
            <person name="Salamov A."/>
            <person name="Henrissat B."/>
            <person name="Wiebenga A."/>
            <person name="De Vries R.P."/>
            <person name="Grigoriev I.V."/>
            <person name="Mortensen U.H."/>
            <person name="Andersen M.R."/>
            <person name="Baker S.E."/>
        </authorList>
    </citation>
    <scope>NUCLEOTIDE SEQUENCE [LARGE SCALE GENOMIC DNA]</scope>
    <source>
        <strain evidence="3 4">IBT 23096</strain>
    </source>
</reference>
<dbReference type="GeneID" id="36554364"/>
<dbReference type="OrthoDB" id="202415at2759"/>
<dbReference type="AlphaFoldDB" id="A0A2I2GEK7"/>
<evidence type="ECO:0000256" key="1">
    <source>
        <dbReference type="SAM" id="Phobius"/>
    </source>
</evidence>
<name>A0A2I2GEK7_9EURO</name>
<evidence type="ECO:0000313" key="3">
    <source>
        <dbReference type="EMBL" id="PLB51292.1"/>
    </source>
</evidence>
<dbReference type="SMART" id="SM00672">
    <property type="entry name" value="CAP10"/>
    <property type="match status" value="1"/>
</dbReference>
<keyword evidence="4" id="KW-1185">Reference proteome</keyword>
<sequence length="422" mass="48265">MFNRLHFRGLYVLYLLACALVGLIVWGLWFGVNSDRDNVPTLLNQLIPAGHCACETSLEFKCDTCLHCSADAPTSSPEENRKYNPLYDAHNLSLSDAQCQGFFPGLFEDINRAQGLWESRGGITTEDLDDIEFVDSMARAAIVDGQLYFVFSVEDRLDDVAGPDYPIWILARKPDEESVWLMPDFGFWSWNNGHTDRPIGPYNAVVDRVVRREKDEFPWDEKEAKLVWRGKLSFAAKMRRGLLEAARGKPWGDVKELDWGRKDNFMTMEDHCRYRYIAHVEGRSYSASLKYRQACMSVVIAHKLQFIQHHHYLLVSSGPDQNFVEVERDFTDLSDKMQHLLDDPALSERIANNSVATFRDRYLTPAAETCYWRKLLDGWTSASPKISQDVQSSTIADDGLRFESFLLLDSKAMMDFSGSYSA</sequence>
<dbReference type="InterPro" id="IPR006598">
    <property type="entry name" value="CAP10"/>
</dbReference>
<keyword evidence="1" id="KW-0812">Transmembrane</keyword>
<dbReference type="Proteomes" id="UP000234275">
    <property type="component" value="Unassembled WGS sequence"/>
</dbReference>
<feature type="domain" description="Glycosyl transferase CAP10" evidence="2">
    <location>
        <begin position="147"/>
        <end position="379"/>
    </location>
</feature>